<dbReference type="Pfam" id="PF05708">
    <property type="entry name" value="Peptidase_C92"/>
    <property type="match status" value="1"/>
</dbReference>
<reference evidence="3" key="1">
    <citation type="submission" date="2016-10" db="EMBL/GenBank/DDBJ databases">
        <authorList>
            <person name="Varghese N."/>
            <person name="Submissions S."/>
        </authorList>
    </citation>
    <scope>NUCLEOTIDE SEQUENCE [LARGE SCALE GENOMIC DNA]</scope>
    <source>
        <strain evidence="3">SP</strain>
    </source>
</reference>
<dbReference type="STRING" id="1503961.SAMN05421736_109145"/>
<dbReference type="InterPro" id="IPR038765">
    <property type="entry name" value="Papain-like_cys_pep_sf"/>
</dbReference>
<protein>
    <submittedName>
        <fullName evidence="2">Permuted papain-like amidase enzyme, YaeF/YiiX, C92 family</fullName>
    </submittedName>
</protein>
<sequence length="292" mass="32936">MWKFKKVAVVLMFFNIIATGSFENNNVSANETLETSYTDEDVAYYAELNNLSFEEAKTFLDSAWEEYSEYLDHWSEEIENQNKQFKDEVDELIDSSVDKDVKEAVIDLLPVLEDTNFVYNSETGEISYLEGVSTLAVNPVLGKKGNILVTLDSSSSSGYFGGHAAIVSDYSSNWTVEAFAKGFSPQSPKESGVMWQINNWRTRYKTVAGYNVKGATSTDYSKAGKYAESQIGKPYNFDFTDKKTTSSFYCSQLVWRAWKKQGYEIDGVSNGVVWPKDLTKSKNVVPFHKKGI</sequence>
<evidence type="ECO:0000256" key="1">
    <source>
        <dbReference type="SAM" id="SignalP"/>
    </source>
</evidence>
<dbReference type="AlphaFoldDB" id="A0A1H3S0A7"/>
<dbReference type="Gene3D" id="3.90.1720.10">
    <property type="entry name" value="endopeptidase domain like (from Nostoc punctiforme)"/>
    <property type="match status" value="1"/>
</dbReference>
<dbReference type="EMBL" id="FNPI01000009">
    <property type="protein sequence ID" value="SDZ31078.1"/>
    <property type="molecule type" value="Genomic_DNA"/>
</dbReference>
<keyword evidence="3" id="KW-1185">Reference proteome</keyword>
<keyword evidence="1" id="KW-0732">Signal</keyword>
<dbReference type="OrthoDB" id="1708048at2"/>
<feature type="chain" id="PRO_5039058203" evidence="1">
    <location>
        <begin position="24"/>
        <end position="292"/>
    </location>
</feature>
<accession>A0A1H3S0A7</accession>
<dbReference type="SUPFAM" id="SSF54001">
    <property type="entry name" value="Cysteine proteinases"/>
    <property type="match status" value="1"/>
</dbReference>
<proteinExistence type="predicted"/>
<dbReference type="Proteomes" id="UP000198935">
    <property type="component" value="Unassembled WGS sequence"/>
</dbReference>
<name>A0A1H3S0A7_9BACI</name>
<evidence type="ECO:0000313" key="3">
    <source>
        <dbReference type="Proteomes" id="UP000198935"/>
    </source>
</evidence>
<evidence type="ECO:0000313" key="2">
    <source>
        <dbReference type="EMBL" id="SDZ31078.1"/>
    </source>
</evidence>
<dbReference type="InterPro" id="IPR024453">
    <property type="entry name" value="Peptidase_C92"/>
</dbReference>
<feature type="signal peptide" evidence="1">
    <location>
        <begin position="1"/>
        <end position="23"/>
    </location>
</feature>
<gene>
    <name evidence="2" type="ORF">SAMN05421736_109145</name>
</gene>
<organism evidence="2 3">
    <name type="scientific">Evansella caseinilytica</name>
    <dbReference type="NCBI Taxonomy" id="1503961"/>
    <lineage>
        <taxon>Bacteria</taxon>
        <taxon>Bacillati</taxon>
        <taxon>Bacillota</taxon>
        <taxon>Bacilli</taxon>
        <taxon>Bacillales</taxon>
        <taxon>Bacillaceae</taxon>
        <taxon>Evansella</taxon>
    </lineage>
</organism>